<dbReference type="Proteomes" id="UP001230504">
    <property type="component" value="Unassembled WGS sequence"/>
</dbReference>
<dbReference type="GO" id="GO:0000981">
    <property type="term" value="F:DNA-binding transcription factor activity, RNA polymerase II-specific"/>
    <property type="evidence" value="ECO:0007669"/>
    <property type="project" value="InterPro"/>
</dbReference>
<accession>A0AAD8V523</accession>
<dbReference type="GO" id="GO:0043565">
    <property type="term" value="F:sequence-specific DNA binding"/>
    <property type="evidence" value="ECO:0007669"/>
    <property type="project" value="TreeGrafter"/>
</dbReference>
<keyword evidence="4" id="KW-0804">Transcription</keyword>
<evidence type="ECO:0000256" key="2">
    <source>
        <dbReference type="ARBA" id="ARBA00023015"/>
    </source>
</evidence>
<keyword evidence="2" id="KW-0805">Transcription regulation</keyword>
<evidence type="ECO:0000256" key="4">
    <source>
        <dbReference type="ARBA" id="ARBA00023163"/>
    </source>
</evidence>
<evidence type="ECO:0000256" key="6">
    <source>
        <dbReference type="SAM" id="MobiDB-lite"/>
    </source>
</evidence>
<evidence type="ECO:0000259" key="7">
    <source>
        <dbReference type="PROSITE" id="PS50048"/>
    </source>
</evidence>
<dbReference type="AlphaFoldDB" id="A0AAD8V523"/>
<dbReference type="PROSITE" id="PS50048">
    <property type="entry name" value="ZN2_CY6_FUNGAL_2"/>
    <property type="match status" value="1"/>
</dbReference>
<dbReference type="InterPro" id="IPR051711">
    <property type="entry name" value="Stress_Response_Reg"/>
</dbReference>
<dbReference type="InterPro" id="IPR036864">
    <property type="entry name" value="Zn2-C6_fun-type_DNA-bd_sf"/>
</dbReference>
<comment type="caution">
    <text evidence="8">The sequence shown here is derived from an EMBL/GenBank/DDBJ whole genome shotgun (WGS) entry which is preliminary data.</text>
</comment>
<dbReference type="PANTHER" id="PTHR47540:SF6">
    <property type="entry name" value="ZN(II)2CYS6 TRANSCRIPTION FACTOR (EUROFUNG)"/>
    <property type="match status" value="1"/>
</dbReference>
<dbReference type="CDD" id="cd00067">
    <property type="entry name" value="GAL4"/>
    <property type="match status" value="1"/>
</dbReference>
<organism evidence="8 9">
    <name type="scientific">Colletotrichum navitas</name>
    <dbReference type="NCBI Taxonomy" id="681940"/>
    <lineage>
        <taxon>Eukaryota</taxon>
        <taxon>Fungi</taxon>
        <taxon>Dikarya</taxon>
        <taxon>Ascomycota</taxon>
        <taxon>Pezizomycotina</taxon>
        <taxon>Sordariomycetes</taxon>
        <taxon>Hypocreomycetidae</taxon>
        <taxon>Glomerellales</taxon>
        <taxon>Glomerellaceae</taxon>
        <taxon>Colletotrichum</taxon>
        <taxon>Colletotrichum graminicola species complex</taxon>
    </lineage>
</organism>
<keyword evidence="9" id="KW-1185">Reference proteome</keyword>
<comment type="subcellular location">
    <subcellularLocation>
        <location evidence="1">Nucleus</location>
    </subcellularLocation>
</comment>
<dbReference type="RefSeq" id="XP_060413340.1">
    <property type="nucleotide sequence ID" value="XM_060558007.1"/>
</dbReference>
<dbReference type="GO" id="GO:0005634">
    <property type="term" value="C:nucleus"/>
    <property type="evidence" value="ECO:0007669"/>
    <property type="project" value="UniProtKB-SubCell"/>
</dbReference>
<dbReference type="GO" id="GO:0008270">
    <property type="term" value="F:zinc ion binding"/>
    <property type="evidence" value="ECO:0007669"/>
    <property type="project" value="InterPro"/>
</dbReference>
<dbReference type="PANTHER" id="PTHR47540">
    <property type="entry name" value="THIAMINE REPRESSIBLE GENES REGULATORY PROTEIN THI5"/>
    <property type="match status" value="1"/>
</dbReference>
<dbReference type="Gene3D" id="4.10.240.10">
    <property type="entry name" value="Zn(2)-C6 fungal-type DNA-binding domain"/>
    <property type="match status" value="1"/>
</dbReference>
<keyword evidence="3" id="KW-0238">DNA-binding</keyword>
<evidence type="ECO:0000256" key="5">
    <source>
        <dbReference type="ARBA" id="ARBA00023242"/>
    </source>
</evidence>
<dbReference type="InterPro" id="IPR001138">
    <property type="entry name" value="Zn2Cys6_DnaBD"/>
</dbReference>
<sequence>MLGRIHMMPIMWGDYQSSLDLIDKHLQPEPAFRLNIMASEGDISSSEDRGPLRPAPTSSKSTSRPRIKPTACRRCHSRKVKCSGEQPCKNCQQVSKGAECTYPRRNRMVKVSQRYIDDLIAENQRLKNTSNAATQSRADALLPEITVAPVMETTDNAVAIPPPSLDERPWFFDMNIPHTPILIGNELKVAVRLVPLSSDWS</sequence>
<protein>
    <recommendedName>
        <fullName evidence="7">Zn(2)-C6 fungal-type domain-containing protein</fullName>
    </recommendedName>
</protein>
<dbReference type="GO" id="GO:0045944">
    <property type="term" value="P:positive regulation of transcription by RNA polymerase II"/>
    <property type="evidence" value="ECO:0007669"/>
    <property type="project" value="TreeGrafter"/>
</dbReference>
<evidence type="ECO:0000313" key="9">
    <source>
        <dbReference type="Proteomes" id="UP001230504"/>
    </source>
</evidence>
<feature type="domain" description="Zn(2)-C6 fungal-type" evidence="7">
    <location>
        <begin position="71"/>
        <end position="102"/>
    </location>
</feature>
<dbReference type="EMBL" id="JAHLJV010000036">
    <property type="protein sequence ID" value="KAK1589803.1"/>
    <property type="molecule type" value="Genomic_DNA"/>
</dbReference>
<feature type="region of interest" description="Disordered" evidence="6">
    <location>
        <begin position="42"/>
        <end position="70"/>
    </location>
</feature>
<dbReference type="Pfam" id="PF00172">
    <property type="entry name" value="Zn_clus"/>
    <property type="match status" value="1"/>
</dbReference>
<gene>
    <name evidence="8" type="ORF">LY79DRAFT_556342</name>
</gene>
<dbReference type="PROSITE" id="PS00463">
    <property type="entry name" value="ZN2_CY6_FUNGAL_1"/>
    <property type="match status" value="1"/>
</dbReference>
<reference evidence="8" key="1">
    <citation type="submission" date="2021-06" db="EMBL/GenBank/DDBJ databases">
        <title>Comparative genomics, transcriptomics and evolutionary studies reveal genomic signatures of adaptation to plant cell wall in hemibiotrophic fungi.</title>
        <authorList>
            <consortium name="DOE Joint Genome Institute"/>
            <person name="Baroncelli R."/>
            <person name="Diaz J.F."/>
            <person name="Benocci T."/>
            <person name="Peng M."/>
            <person name="Battaglia E."/>
            <person name="Haridas S."/>
            <person name="Andreopoulos W."/>
            <person name="Labutti K."/>
            <person name="Pangilinan J."/>
            <person name="Floch G.L."/>
            <person name="Makela M.R."/>
            <person name="Henrissat B."/>
            <person name="Grigoriev I.V."/>
            <person name="Crouch J.A."/>
            <person name="De Vries R.P."/>
            <person name="Sukno S.A."/>
            <person name="Thon M.R."/>
        </authorList>
    </citation>
    <scope>NUCLEOTIDE SEQUENCE</scope>
    <source>
        <strain evidence="8">CBS 125086</strain>
    </source>
</reference>
<dbReference type="GeneID" id="85442247"/>
<name>A0AAD8V523_9PEZI</name>
<evidence type="ECO:0000313" key="8">
    <source>
        <dbReference type="EMBL" id="KAK1589803.1"/>
    </source>
</evidence>
<evidence type="ECO:0000256" key="3">
    <source>
        <dbReference type="ARBA" id="ARBA00023125"/>
    </source>
</evidence>
<dbReference type="SMART" id="SM00066">
    <property type="entry name" value="GAL4"/>
    <property type="match status" value="1"/>
</dbReference>
<dbReference type="SUPFAM" id="SSF57701">
    <property type="entry name" value="Zn2/Cys6 DNA-binding domain"/>
    <property type="match status" value="1"/>
</dbReference>
<proteinExistence type="predicted"/>
<keyword evidence="5" id="KW-0539">Nucleus</keyword>
<evidence type="ECO:0000256" key="1">
    <source>
        <dbReference type="ARBA" id="ARBA00004123"/>
    </source>
</evidence>